<keyword evidence="6" id="KW-1185">Reference proteome</keyword>
<evidence type="ECO:0000256" key="1">
    <source>
        <dbReference type="ARBA" id="ARBA00005336"/>
    </source>
</evidence>
<accession>G8NYD2</accession>
<dbReference type="InterPro" id="IPR026891">
    <property type="entry name" value="Fn3-like"/>
</dbReference>
<dbReference type="PANTHER" id="PTHR42715:SF10">
    <property type="entry name" value="BETA-GLUCOSIDASE"/>
    <property type="match status" value="1"/>
</dbReference>
<dbReference type="InterPro" id="IPR050288">
    <property type="entry name" value="Cellulose_deg_GH3"/>
</dbReference>
<keyword evidence="3" id="KW-0732">Signal</keyword>
<dbReference type="InterPro" id="IPR002772">
    <property type="entry name" value="Glyco_hydro_3_C"/>
</dbReference>
<dbReference type="Gene3D" id="2.60.40.10">
    <property type="entry name" value="Immunoglobulins"/>
    <property type="match status" value="1"/>
</dbReference>
<dbReference type="Gene3D" id="3.20.20.300">
    <property type="entry name" value="Glycoside hydrolase, family 3, N-terminal domain"/>
    <property type="match status" value="1"/>
</dbReference>
<dbReference type="Pfam" id="PF01915">
    <property type="entry name" value="Glyco_hydro_3_C"/>
    <property type="match status" value="1"/>
</dbReference>
<name>G8NYD2_GRAMM</name>
<feature type="chain" id="PRO_5003512494" evidence="3">
    <location>
        <begin position="23"/>
        <end position="737"/>
    </location>
</feature>
<dbReference type="SUPFAM" id="SSF51445">
    <property type="entry name" value="(Trans)glycosidases"/>
    <property type="match status" value="1"/>
</dbReference>
<dbReference type="eggNOG" id="COG1472">
    <property type="taxonomic scope" value="Bacteria"/>
</dbReference>
<dbReference type="SMART" id="SM01217">
    <property type="entry name" value="Fn3_like"/>
    <property type="match status" value="1"/>
</dbReference>
<dbReference type="InterPro" id="IPR036962">
    <property type="entry name" value="Glyco_hydro_3_N_sf"/>
</dbReference>
<evidence type="ECO:0000259" key="4">
    <source>
        <dbReference type="SMART" id="SM01217"/>
    </source>
</evidence>
<evidence type="ECO:0000256" key="3">
    <source>
        <dbReference type="SAM" id="SignalP"/>
    </source>
</evidence>
<dbReference type="PRINTS" id="PR00133">
    <property type="entry name" value="GLHYDRLASE3"/>
</dbReference>
<dbReference type="EMBL" id="CP003130">
    <property type="protein sequence ID" value="AEU37898.1"/>
    <property type="molecule type" value="Genomic_DNA"/>
</dbReference>
<evidence type="ECO:0000313" key="5">
    <source>
        <dbReference type="EMBL" id="AEU37898.1"/>
    </source>
</evidence>
<dbReference type="SUPFAM" id="SSF52279">
    <property type="entry name" value="Beta-D-glucan exohydrolase, C-terminal domain"/>
    <property type="match status" value="1"/>
</dbReference>
<dbReference type="AlphaFoldDB" id="G8NYD2"/>
<dbReference type="Pfam" id="PF14310">
    <property type="entry name" value="Fn3-like"/>
    <property type="match status" value="1"/>
</dbReference>
<dbReference type="InterPro" id="IPR001764">
    <property type="entry name" value="Glyco_hydro_3_N"/>
</dbReference>
<feature type="signal peptide" evidence="3">
    <location>
        <begin position="1"/>
        <end position="22"/>
    </location>
</feature>
<feature type="domain" description="Fibronectin type III-like" evidence="4">
    <location>
        <begin position="656"/>
        <end position="725"/>
    </location>
</feature>
<reference evidence="5 6" key="1">
    <citation type="submission" date="2011-11" db="EMBL/GenBank/DDBJ databases">
        <title>Complete sequence of Granulicella mallensis MP5ACTX8.</title>
        <authorList>
            <consortium name="US DOE Joint Genome Institute"/>
            <person name="Lucas S."/>
            <person name="Copeland A."/>
            <person name="Lapidus A."/>
            <person name="Cheng J.-F."/>
            <person name="Goodwin L."/>
            <person name="Pitluck S."/>
            <person name="Peters L."/>
            <person name="Lu M."/>
            <person name="Detter J.C."/>
            <person name="Han C."/>
            <person name="Tapia R."/>
            <person name="Land M."/>
            <person name="Hauser L."/>
            <person name="Kyrpides N."/>
            <person name="Ivanova N."/>
            <person name="Mikhailova N."/>
            <person name="Pagani I."/>
            <person name="Rawat S."/>
            <person name="Mannisto M."/>
            <person name="Haggblom M."/>
            <person name="Woyke T."/>
        </authorList>
    </citation>
    <scope>NUCLEOTIDE SEQUENCE [LARGE SCALE GENOMIC DNA]</scope>
    <source>
        <strain evidence="6">ATCC BAA-1857 / DSM 23137 / MP5ACTX8</strain>
    </source>
</reference>
<dbReference type="Pfam" id="PF00933">
    <property type="entry name" value="Glyco_hydro_3"/>
    <property type="match status" value="1"/>
</dbReference>
<dbReference type="InterPro" id="IPR036881">
    <property type="entry name" value="Glyco_hydro_3_C_sf"/>
</dbReference>
<protein>
    <submittedName>
        <fullName evidence="5">Beta-glucosidase</fullName>
        <ecNumber evidence="5">3.2.1.21</ecNumber>
    </submittedName>
</protein>
<dbReference type="RefSeq" id="WP_014266772.1">
    <property type="nucleotide sequence ID" value="NC_016631.1"/>
</dbReference>
<dbReference type="GO" id="GO:0008422">
    <property type="term" value="F:beta-glucosidase activity"/>
    <property type="evidence" value="ECO:0007669"/>
    <property type="project" value="UniProtKB-EC"/>
</dbReference>
<evidence type="ECO:0000313" key="6">
    <source>
        <dbReference type="Proteomes" id="UP000007113"/>
    </source>
</evidence>
<dbReference type="PANTHER" id="PTHR42715">
    <property type="entry name" value="BETA-GLUCOSIDASE"/>
    <property type="match status" value="1"/>
</dbReference>
<dbReference type="Proteomes" id="UP000007113">
    <property type="component" value="Chromosome"/>
</dbReference>
<gene>
    <name evidence="5" type="ordered locus">AciX8_3608</name>
</gene>
<dbReference type="HOGENOM" id="CLU_004542_4_1_0"/>
<dbReference type="InterPro" id="IPR017853">
    <property type="entry name" value="GH"/>
</dbReference>
<dbReference type="STRING" id="682795.AciX8_3608"/>
<dbReference type="Gene3D" id="3.40.50.1700">
    <property type="entry name" value="Glycoside hydrolase family 3 C-terminal domain"/>
    <property type="match status" value="1"/>
</dbReference>
<dbReference type="InterPro" id="IPR013783">
    <property type="entry name" value="Ig-like_fold"/>
</dbReference>
<comment type="similarity">
    <text evidence="1">Belongs to the glycosyl hydrolase 3 family.</text>
</comment>
<dbReference type="EC" id="3.2.1.21" evidence="5"/>
<dbReference type="KEGG" id="gma:AciX8_3608"/>
<sequence>MLLPLRKLFTIALLLATPGINAQKAKAPAAPKPWMDTSLSPDQRADLVLAQLTLAEKIQLVHGIGWGPLRAGESVPADNNGGAGEVVGIPRLGIPSLQQADSAVGVRMAAPQSRYATLLPSVLGAAASWDSEAAHLYGDVIGRELRAQGYNQSIGGGVNLARDPRNGRLFEYPGEDPLLAGVTVGHVIQGVQANGVMGDIKHFALNDQETGRTVVDVHMPHKAARESDLLAFEIGIRIGQPASVMCSYNKVDGDWACENEWLLSHVLKQDWKYPGFVVSDWEATHTTVKAALAGLDMQMPGDEHFGKPLEQAVTSGQVPMARLDNMVHRLLRSMFAAGVIDRPPTPRTVVDPFRGRDDAQHIAEESIVLLKNNGTLPLNPQNLHSIAVIGAHADRGIMSGGGSAQVDAPGGNALDPSRPSKWGEPVYFPSAPLRYIREHVPDATVRFDPGTDPASAARLAKSADVAIVFADQYMSEGGDAPTLSLPNNQDALIRAVAAANPHTVVILITGNPVSMPWVNQVAGILEAWYPGIAGGQAIANLLFGSVNPSGKLPITFAKSEADLPHARIFGMSYQIANGGLPEHWISENKRESFPANYTEGVRFGYKWFDSEDKEPLFAFGYGLSYTTYSYTGLKVNAAGHAVTFTLTNTGKRDGTEISQVYVQLPLASGENFRRLAGWQRVSLKAGENKTVTITLEPLAFASFSEQKDAWQWLDGEYVVSVGGSSRSRPLERKTSLR</sequence>
<dbReference type="GO" id="GO:0005975">
    <property type="term" value="P:carbohydrate metabolic process"/>
    <property type="evidence" value="ECO:0007669"/>
    <property type="project" value="InterPro"/>
</dbReference>
<proteinExistence type="inferred from homology"/>
<organism evidence="5 6">
    <name type="scientific">Granulicella mallensis (strain ATCC BAA-1857 / DSM 23137 / MP5ACTX8)</name>
    <dbReference type="NCBI Taxonomy" id="682795"/>
    <lineage>
        <taxon>Bacteria</taxon>
        <taxon>Pseudomonadati</taxon>
        <taxon>Acidobacteriota</taxon>
        <taxon>Terriglobia</taxon>
        <taxon>Terriglobales</taxon>
        <taxon>Acidobacteriaceae</taxon>
        <taxon>Granulicella</taxon>
    </lineage>
</organism>
<keyword evidence="2 5" id="KW-0378">Hydrolase</keyword>
<keyword evidence="5" id="KW-0326">Glycosidase</keyword>
<dbReference type="OrthoDB" id="9805821at2"/>
<evidence type="ECO:0000256" key="2">
    <source>
        <dbReference type="ARBA" id="ARBA00022801"/>
    </source>
</evidence>